<dbReference type="Pfam" id="PF19654">
    <property type="entry name" value="DUF6157"/>
    <property type="match status" value="1"/>
</dbReference>
<evidence type="ECO:0000313" key="2">
    <source>
        <dbReference type="Proteomes" id="UP000652760"/>
    </source>
</evidence>
<comment type="caution">
    <text evidence="1">The sequence shown here is derived from an EMBL/GenBank/DDBJ whole genome shotgun (WGS) entry which is preliminary data.</text>
</comment>
<name>A0ABS1F194_9PROT</name>
<evidence type="ECO:0000313" key="1">
    <source>
        <dbReference type="EMBL" id="MBK1837177.1"/>
    </source>
</evidence>
<protein>
    <submittedName>
        <fullName evidence="1">Uncharacterized protein</fullName>
    </submittedName>
</protein>
<organism evidence="1 2">
    <name type="scientific">Azospirillum endophyticum</name>
    <dbReference type="NCBI Taxonomy" id="2800326"/>
    <lineage>
        <taxon>Bacteria</taxon>
        <taxon>Pseudomonadati</taxon>
        <taxon>Pseudomonadota</taxon>
        <taxon>Alphaproteobacteria</taxon>
        <taxon>Rhodospirillales</taxon>
        <taxon>Azospirillaceae</taxon>
        <taxon>Azospirillum</taxon>
    </lineage>
</organism>
<dbReference type="RefSeq" id="WP_200191500.1">
    <property type="nucleotide sequence ID" value="NZ_JAENHM010000024.1"/>
</dbReference>
<accession>A0ABS1F194</accession>
<proteinExistence type="predicted"/>
<reference evidence="2" key="1">
    <citation type="submission" date="2021-01" db="EMBL/GenBank/DDBJ databases">
        <title>Genome public.</title>
        <authorList>
            <person name="Liu C."/>
            <person name="Sun Q."/>
        </authorList>
    </citation>
    <scope>NUCLEOTIDE SEQUENCE [LARGE SCALE GENOMIC DNA]</scope>
    <source>
        <strain evidence="2">YIM B02556</strain>
    </source>
</reference>
<gene>
    <name evidence="1" type="ORF">JHL17_07110</name>
</gene>
<sequence length="132" mass="14231">MSTNYVDTFITAAADCKARAGTVPPKVGTIGALQLSLLLARPYGLTSDELLLEVHMLRNCIPPEDREAARERLFAKPQACLRASPLVKHYGWGLHHDGAGRVAAHGVETDAYRALSNRPDLAVVAGMRNGRA</sequence>
<keyword evidence="2" id="KW-1185">Reference proteome</keyword>
<dbReference type="InterPro" id="IPR046155">
    <property type="entry name" value="DUF6157"/>
</dbReference>
<dbReference type="Proteomes" id="UP000652760">
    <property type="component" value="Unassembled WGS sequence"/>
</dbReference>
<dbReference type="EMBL" id="JAENHM010000024">
    <property type="protein sequence ID" value="MBK1837177.1"/>
    <property type="molecule type" value="Genomic_DNA"/>
</dbReference>